<reference evidence="1 2" key="1">
    <citation type="journal article" date="2023" name="Science">
        <title>Complex scaffold remodeling in plant triterpene biosynthesis.</title>
        <authorList>
            <person name="De La Pena R."/>
            <person name="Hodgson H."/>
            <person name="Liu J.C."/>
            <person name="Stephenson M.J."/>
            <person name="Martin A.C."/>
            <person name="Owen C."/>
            <person name="Harkess A."/>
            <person name="Leebens-Mack J."/>
            <person name="Jimenez L.E."/>
            <person name="Osbourn A."/>
            <person name="Sattely E.S."/>
        </authorList>
    </citation>
    <scope>NUCLEOTIDE SEQUENCE [LARGE SCALE GENOMIC DNA]</scope>
    <source>
        <strain evidence="2">cv. JPN11</strain>
        <tissue evidence="1">Leaf</tissue>
    </source>
</reference>
<proteinExistence type="predicted"/>
<evidence type="ECO:0000313" key="2">
    <source>
        <dbReference type="Proteomes" id="UP001164539"/>
    </source>
</evidence>
<name>A0ACC1WRB4_MELAZ</name>
<dbReference type="Proteomes" id="UP001164539">
    <property type="component" value="Chromosome 14"/>
</dbReference>
<keyword evidence="2" id="KW-1185">Reference proteome</keyword>
<gene>
    <name evidence="1" type="ORF">OWV82_024786</name>
</gene>
<evidence type="ECO:0000313" key="1">
    <source>
        <dbReference type="EMBL" id="KAJ4701557.1"/>
    </source>
</evidence>
<dbReference type="EMBL" id="CM051407">
    <property type="protein sequence ID" value="KAJ4701557.1"/>
    <property type="molecule type" value="Genomic_DNA"/>
</dbReference>
<sequence>MGRAPCCDKANVKKGPWSPEEDAKLKSYIEQNGTGGNWIALPQKIGLKRCGKSCRLRWLNYLRPNIKHGGFSEEEDNLICNLYISIGSRWSIIAAQLPGRTDNDIKNYWNTRLKKKLLGKQRKEHQARRGCNLKQETKRGNENSNMVAGNNINNENPYWPELPVLAPVPYSNAEQRFNNHAAIRKFLIKLGGRFSEDNHLINDGTNLHQFPVDMSSTPPIYEQSLDIPSSSRDALNNSNAQFAQTLYNNLDGTDLQALQGQNNLQAELGEMAYSNPQRLDGLEFFYEEDMLNNKLGTVSGEGVGWGDMSSLVCPPVAPSYEDMQQGMLQESAFHDLRYPGIH</sequence>
<accession>A0ACC1WRB4</accession>
<comment type="caution">
    <text evidence="1">The sequence shown here is derived from an EMBL/GenBank/DDBJ whole genome shotgun (WGS) entry which is preliminary data.</text>
</comment>
<protein>
    <submittedName>
        <fullName evidence="1">MYB transcription factor</fullName>
    </submittedName>
</protein>
<organism evidence="1 2">
    <name type="scientific">Melia azedarach</name>
    <name type="common">Chinaberry tree</name>
    <dbReference type="NCBI Taxonomy" id="155640"/>
    <lineage>
        <taxon>Eukaryota</taxon>
        <taxon>Viridiplantae</taxon>
        <taxon>Streptophyta</taxon>
        <taxon>Embryophyta</taxon>
        <taxon>Tracheophyta</taxon>
        <taxon>Spermatophyta</taxon>
        <taxon>Magnoliopsida</taxon>
        <taxon>eudicotyledons</taxon>
        <taxon>Gunneridae</taxon>
        <taxon>Pentapetalae</taxon>
        <taxon>rosids</taxon>
        <taxon>malvids</taxon>
        <taxon>Sapindales</taxon>
        <taxon>Meliaceae</taxon>
        <taxon>Melia</taxon>
    </lineage>
</organism>